<feature type="compositionally biased region" description="Basic and acidic residues" evidence="1">
    <location>
        <begin position="56"/>
        <end position="65"/>
    </location>
</feature>
<gene>
    <name evidence="2" type="ORF">JZ751_002865</name>
</gene>
<feature type="region of interest" description="Disordered" evidence="1">
    <location>
        <begin position="308"/>
        <end position="336"/>
    </location>
</feature>
<protein>
    <submittedName>
        <fullName evidence="2">Uncharacterized protein</fullName>
    </submittedName>
</protein>
<accession>A0A8T2NFR9</accession>
<reference evidence="2" key="1">
    <citation type="thesis" date="2021" institute="BYU ScholarsArchive" country="Provo, UT, USA">
        <title>Applications of and Algorithms for Genome Assembly and Genomic Analyses with an Emphasis on Marine Teleosts.</title>
        <authorList>
            <person name="Pickett B.D."/>
        </authorList>
    </citation>
    <scope>NUCLEOTIDE SEQUENCE</scope>
    <source>
        <strain evidence="2">HI-2016</strain>
    </source>
</reference>
<dbReference type="Proteomes" id="UP000824540">
    <property type="component" value="Unassembled WGS sequence"/>
</dbReference>
<dbReference type="EMBL" id="JAFBMS010000102">
    <property type="protein sequence ID" value="KAG9336518.1"/>
    <property type="molecule type" value="Genomic_DNA"/>
</dbReference>
<feature type="compositionally biased region" description="Basic and acidic residues" evidence="1">
    <location>
        <begin position="547"/>
        <end position="556"/>
    </location>
</feature>
<proteinExistence type="predicted"/>
<keyword evidence="3" id="KW-1185">Reference proteome</keyword>
<evidence type="ECO:0000313" key="2">
    <source>
        <dbReference type="EMBL" id="KAG9336518.1"/>
    </source>
</evidence>
<feature type="region of interest" description="Disordered" evidence="1">
    <location>
        <begin position="457"/>
        <end position="488"/>
    </location>
</feature>
<dbReference type="AlphaFoldDB" id="A0A8T2NFR9"/>
<feature type="region of interest" description="Disordered" evidence="1">
    <location>
        <begin position="49"/>
        <end position="84"/>
    </location>
</feature>
<feature type="region of interest" description="Disordered" evidence="1">
    <location>
        <begin position="192"/>
        <end position="220"/>
    </location>
</feature>
<sequence length="651" mass="70685">MSNQMAPIMEGTHTILHLHKPIQELSRISLYIPTGRGLGFTYKGGALSRAQPTNWHDQREEEKAGAKQRGQSCESASKSQNSTEVTKGAIAEFHRLAAEHHQLLADLFALCADCTAKVRMGNQDGKPLDYEDGGISPPVEVLSSSNLQHSLTLSPEYKRAASRSRKLKKLGVKKTDSAEEFLQSKMKKKVKTATSKMVSTQPGTAIPGVNTPDSMKSPGSPCSALGFDTSGTASYASVASGGILSTEEQFHVVQEGWEFMEDSRNFESDIDLCSELSEYDNELYLGYGVTSSFLDEVHDCIRQEQMLSGNNLRPVPQSGGSRWEESQQPSEKSAHQLYEQISRRDAGVRVVAKVQEAEVVVQRVSHTGSHGSTGAVGSWQLSSSVCLEDMVTQHALLQEAALPAADQVAQGEMLNKHFYRVLQEDNLQGSEEWKVQARNTVFGDGKGVAGMEPPGALHLSLQRPSDSTTGLKSGTLKSPSSPSLSGVFNTSYPTSNSLQSMSPVLSPLSSKLPSPQLNHRIVLLPDEDGGLDRGCRKRTQGPASSHESGDEPKVTTEVIDKNGNKRTITRLDLNLSRQGAGPKWTTASTPMSIHSTSETDIWLLDGDDAISQGHEVPPSVPRPDHLDFLRITPPEDDIISDTPYCPTLELT</sequence>
<feature type="non-terminal residue" evidence="2">
    <location>
        <position position="651"/>
    </location>
</feature>
<feature type="compositionally biased region" description="Polar residues" evidence="1">
    <location>
        <begin position="69"/>
        <end position="84"/>
    </location>
</feature>
<organism evidence="2 3">
    <name type="scientific">Albula glossodonta</name>
    <name type="common">roundjaw bonefish</name>
    <dbReference type="NCBI Taxonomy" id="121402"/>
    <lineage>
        <taxon>Eukaryota</taxon>
        <taxon>Metazoa</taxon>
        <taxon>Chordata</taxon>
        <taxon>Craniata</taxon>
        <taxon>Vertebrata</taxon>
        <taxon>Euteleostomi</taxon>
        <taxon>Actinopterygii</taxon>
        <taxon>Neopterygii</taxon>
        <taxon>Teleostei</taxon>
        <taxon>Albuliformes</taxon>
        <taxon>Albulidae</taxon>
        <taxon>Albula</taxon>
    </lineage>
</organism>
<comment type="caution">
    <text evidence="2">The sequence shown here is derived from an EMBL/GenBank/DDBJ whole genome shotgun (WGS) entry which is preliminary data.</text>
</comment>
<dbReference type="OrthoDB" id="427644at2759"/>
<evidence type="ECO:0000256" key="1">
    <source>
        <dbReference type="SAM" id="MobiDB-lite"/>
    </source>
</evidence>
<name>A0A8T2NFR9_9TELE</name>
<feature type="region of interest" description="Disordered" evidence="1">
    <location>
        <begin position="526"/>
        <end position="556"/>
    </location>
</feature>
<evidence type="ECO:0000313" key="3">
    <source>
        <dbReference type="Proteomes" id="UP000824540"/>
    </source>
</evidence>
<feature type="compositionally biased region" description="Polar residues" evidence="1">
    <location>
        <begin position="462"/>
        <end position="488"/>
    </location>
</feature>